<evidence type="ECO:0008006" key="16">
    <source>
        <dbReference type="Google" id="ProtNLM"/>
    </source>
</evidence>
<keyword evidence="6 13" id="KW-1133">Transmembrane helix</keyword>
<keyword evidence="7 12" id="KW-0560">Oxidoreductase</keyword>
<evidence type="ECO:0000256" key="3">
    <source>
        <dbReference type="ARBA" id="ARBA00022617"/>
    </source>
</evidence>
<proteinExistence type="inferred from homology"/>
<evidence type="ECO:0000256" key="1">
    <source>
        <dbReference type="ARBA" id="ARBA00004167"/>
    </source>
</evidence>
<comment type="subcellular location">
    <subcellularLocation>
        <location evidence="1">Membrane</location>
        <topology evidence="1">Single-pass membrane protein</topology>
    </subcellularLocation>
</comment>
<name>A0ABD1M675_9FABA</name>
<keyword evidence="3 11" id="KW-0349">Heme</keyword>
<dbReference type="PROSITE" id="PS00086">
    <property type="entry name" value="CYTOCHROME_P450"/>
    <property type="match status" value="1"/>
</dbReference>
<protein>
    <recommendedName>
        <fullName evidence="16">Cytochrome P450</fullName>
    </recommendedName>
</protein>
<evidence type="ECO:0000313" key="14">
    <source>
        <dbReference type="EMBL" id="KAL2331240.1"/>
    </source>
</evidence>
<dbReference type="InterPro" id="IPR050665">
    <property type="entry name" value="Cytochrome_P450_Monooxygen"/>
</dbReference>
<evidence type="ECO:0000256" key="9">
    <source>
        <dbReference type="ARBA" id="ARBA00023033"/>
    </source>
</evidence>
<comment type="similarity">
    <text evidence="2 12">Belongs to the cytochrome P450 family.</text>
</comment>
<evidence type="ECO:0000256" key="6">
    <source>
        <dbReference type="ARBA" id="ARBA00022989"/>
    </source>
</evidence>
<reference evidence="14 15" key="1">
    <citation type="submission" date="2024-08" db="EMBL/GenBank/DDBJ databases">
        <title>Insights into the chromosomal genome structure of Flemingia macrophylla.</title>
        <authorList>
            <person name="Ding Y."/>
            <person name="Zhao Y."/>
            <person name="Bi W."/>
            <person name="Wu M."/>
            <person name="Zhao G."/>
            <person name="Gong Y."/>
            <person name="Li W."/>
            <person name="Zhang P."/>
        </authorList>
    </citation>
    <scope>NUCLEOTIDE SEQUENCE [LARGE SCALE GENOMIC DNA]</scope>
    <source>
        <strain evidence="14">DYQJB</strain>
        <tissue evidence="14">Leaf</tissue>
    </source>
</reference>
<dbReference type="Proteomes" id="UP001603857">
    <property type="component" value="Unassembled WGS sequence"/>
</dbReference>
<keyword evidence="15" id="KW-1185">Reference proteome</keyword>
<dbReference type="EMBL" id="JBGMDY010000006">
    <property type="protein sequence ID" value="KAL2331240.1"/>
    <property type="molecule type" value="Genomic_DNA"/>
</dbReference>
<comment type="caution">
    <text evidence="14">The sequence shown here is derived from an EMBL/GenBank/DDBJ whole genome shotgun (WGS) entry which is preliminary data.</text>
</comment>
<evidence type="ECO:0000256" key="12">
    <source>
        <dbReference type="RuleBase" id="RU000461"/>
    </source>
</evidence>
<keyword evidence="10 13" id="KW-0472">Membrane</keyword>
<evidence type="ECO:0000256" key="7">
    <source>
        <dbReference type="ARBA" id="ARBA00023002"/>
    </source>
</evidence>
<dbReference type="InterPro" id="IPR036396">
    <property type="entry name" value="Cyt_P450_sf"/>
</dbReference>
<dbReference type="GO" id="GO:0016020">
    <property type="term" value="C:membrane"/>
    <property type="evidence" value="ECO:0007669"/>
    <property type="project" value="UniProtKB-SubCell"/>
</dbReference>
<dbReference type="PRINTS" id="PR00463">
    <property type="entry name" value="EP450I"/>
</dbReference>
<evidence type="ECO:0000256" key="2">
    <source>
        <dbReference type="ARBA" id="ARBA00010617"/>
    </source>
</evidence>
<comment type="cofactor">
    <cofactor evidence="11">
        <name>heme</name>
        <dbReference type="ChEBI" id="CHEBI:30413"/>
    </cofactor>
</comment>
<keyword evidence="9 12" id="KW-0503">Monooxygenase</keyword>
<dbReference type="GO" id="GO:0016705">
    <property type="term" value="F:oxidoreductase activity, acting on paired donors, with incorporation or reduction of molecular oxygen"/>
    <property type="evidence" value="ECO:0007669"/>
    <property type="project" value="UniProtKB-ARBA"/>
</dbReference>
<evidence type="ECO:0000256" key="8">
    <source>
        <dbReference type="ARBA" id="ARBA00023004"/>
    </source>
</evidence>
<dbReference type="CDD" id="cd20642">
    <property type="entry name" value="CYP72"/>
    <property type="match status" value="1"/>
</dbReference>
<gene>
    <name evidence="14" type="ORF">Fmac_018821</name>
</gene>
<evidence type="ECO:0000256" key="10">
    <source>
        <dbReference type="ARBA" id="ARBA00023136"/>
    </source>
</evidence>
<dbReference type="GO" id="GO:0004497">
    <property type="term" value="F:monooxygenase activity"/>
    <property type="evidence" value="ECO:0007669"/>
    <property type="project" value="UniProtKB-KW"/>
</dbReference>
<evidence type="ECO:0000256" key="4">
    <source>
        <dbReference type="ARBA" id="ARBA00022692"/>
    </source>
</evidence>
<dbReference type="Gene3D" id="1.10.630.10">
    <property type="entry name" value="Cytochrome P450"/>
    <property type="match status" value="1"/>
</dbReference>
<dbReference type="Pfam" id="PF00067">
    <property type="entry name" value="p450"/>
    <property type="match status" value="1"/>
</dbReference>
<dbReference type="InterPro" id="IPR001128">
    <property type="entry name" value="Cyt_P450"/>
</dbReference>
<evidence type="ECO:0000256" key="5">
    <source>
        <dbReference type="ARBA" id="ARBA00022723"/>
    </source>
</evidence>
<dbReference type="PRINTS" id="PR00385">
    <property type="entry name" value="P450"/>
</dbReference>
<accession>A0ABD1M675</accession>
<keyword evidence="5 11" id="KW-0479">Metal-binding</keyword>
<keyword evidence="8 11" id="KW-0408">Iron</keyword>
<evidence type="ECO:0000256" key="11">
    <source>
        <dbReference type="PIRSR" id="PIRSR602401-1"/>
    </source>
</evidence>
<dbReference type="PANTHER" id="PTHR24282:SF118">
    <property type="entry name" value="CYTOCHROME P450 FAMILY MONOOXYGENASE"/>
    <property type="match status" value="1"/>
</dbReference>
<evidence type="ECO:0000256" key="13">
    <source>
        <dbReference type="SAM" id="Phobius"/>
    </source>
</evidence>
<organism evidence="14 15">
    <name type="scientific">Flemingia macrophylla</name>
    <dbReference type="NCBI Taxonomy" id="520843"/>
    <lineage>
        <taxon>Eukaryota</taxon>
        <taxon>Viridiplantae</taxon>
        <taxon>Streptophyta</taxon>
        <taxon>Embryophyta</taxon>
        <taxon>Tracheophyta</taxon>
        <taxon>Spermatophyta</taxon>
        <taxon>Magnoliopsida</taxon>
        <taxon>eudicotyledons</taxon>
        <taxon>Gunneridae</taxon>
        <taxon>Pentapetalae</taxon>
        <taxon>rosids</taxon>
        <taxon>fabids</taxon>
        <taxon>Fabales</taxon>
        <taxon>Fabaceae</taxon>
        <taxon>Papilionoideae</taxon>
        <taxon>50 kb inversion clade</taxon>
        <taxon>NPAAA clade</taxon>
        <taxon>indigoferoid/millettioid clade</taxon>
        <taxon>Phaseoleae</taxon>
        <taxon>Flemingia</taxon>
    </lineage>
</organism>
<dbReference type="SUPFAM" id="SSF48264">
    <property type="entry name" value="Cytochrome P450"/>
    <property type="match status" value="1"/>
</dbReference>
<dbReference type="InterPro" id="IPR002401">
    <property type="entry name" value="Cyt_P450_E_grp-I"/>
</dbReference>
<dbReference type="GO" id="GO:0046872">
    <property type="term" value="F:metal ion binding"/>
    <property type="evidence" value="ECO:0007669"/>
    <property type="project" value="UniProtKB-KW"/>
</dbReference>
<feature type="transmembrane region" description="Helical" evidence="13">
    <location>
        <begin position="15"/>
        <end position="35"/>
    </location>
</feature>
<sequence>MFSLESVMSPTRTPWFVALVVVGVIWIWIWIWRVVKWVWVRPKRVERLLKGQGFKGNPYRFLIGDTQEMFKVFMQAAKSQQSTTTFLSDDKDVAPHVTTFNHHIVNKFGKKSFSWEGPTPKVIITDPEHIKEIFNKMQDFEKPKLSPIFKLLGTGLVNLEGDTWRMHRKIINPAFHLEKLKVMLPIFLECCNDMISKWEEMVTWDEKCEIDVWPFLQNLTRDIISRTAFGSSYEEGKRIFELLKEQGGLIMKLRNVYIPGWWLLPTTTHRRMKQIDTEIRASLKRIINKREEAMKAGEEVLNNDLLGMLLESNRMESQEHGNNKTFAMTNQEVIEECNAFYLAGQETTSVLLVWTMILLSRYPNWQERAREEVLHVFGNQKPDYNGLSHLKIVTMILYEVLRLYPPLVYFNRAISKDVKLGNLFLPATVQVSLPILLIHHDRDIWGDDATEFKPERFAEGVAKATKGQVSFFPFGWGPRVCIGQNFALLEAKLVLSLLLQRFSFELSPTYTHAPVTLLTLNPKYGAHIILHKL</sequence>
<dbReference type="PANTHER" id="PTHR24282">
    <property type="entry name" value="CYTOCHROME P450 FAMILY MEMBER"/>
    <property type="match status" value="1"/>
</dbReference>
<keyword evidence="4 13" id="KW-0812">Transmembrane</keyword>
<dbReference type="AlphaFoldDB" id="A0ABD1M675"/>
<feature type="binding site" description="axial binding residue" evidence="11">
    <location>
        <position position="481"/>
    </location>
    <ligand>
        <name>heme</name>
        <dbReference type="ChEBI" id="CHEBI:30413"/>
    </ligand>
    <ligandPart>
        <name>Fe</name>
        <dbReference type="ChEBI" id="CHEBI:18248"/>
    </ligandPart>
</feature>
<dbReference type="FunFam" id="1.10.630.10:FF:000029">
    <property type="entry name" value="Cytochrome P450 734A1"/>
    <property type="match status" value="1"/>
</dbReference>
<evidence type="ECO:0000313" key="15">
    <source>
        <dbReference type="Proteomes" id="UP001603857"/>
    </source>
</evidence>
<dbReference type="InterPro" id="IPR017972">
    <property type="entry name" value="Cyt_P450_CS"/>
</dbReference>